<dbReference type="KEGG" id="ppho:CTZ24_21065"/>
<dbReference type="AlphaFoldDB" id="A0AAP9H9V4"/>
<sequence>MPVTRIMVREGWCDADLQTLSETLHEVLVAEFSVPPTDRFQIIETLPATRFIYDRHYLSGGRSDRYVLFSLVAGKSRTTAQKRAFYRVLSERLQQRLNLDPDDVMVVIQQTSAEEWSFSRGEMFDLSMIK</sequence>
<dbReference type="InterPro" id="IPR014347">
    <property type="entry name" value="Tautomerase/MIF_sf"/>
</dbReference>
<dbReference type="Proteomes" id="UP001171299">
    <property type="component" value="Unassembled WGS sequence"/>
</dbReference>
<dbReference type="Proteomes" id="UP000424872">
    <property type="component" value="Plasmid pMSR2A"/>
</dbReference>
<evidence type="ECO:0000313" key="1">
    <source>
        <dbReference type="EMBL" id="MDO6408705.1"/>
    </source>
</evidence>
<dbReference type="EMBL" id="JAUOOM010000021">
    <property type="protein sequence ID" value="MDO6408705.1"/>
    <property type="molecule type" value="Genomic_DNA"/>
</dbReference>
<geneLocation type="plasmid" evidence="3">
    <name>pmsr2a</name>
</geneLocation>
<dbReference type="PANTHER" id="PTHR38460:SF1">
    <property type="entry name" value="TAUTOMERASE YOLI-RELATED"/>
    <property type="match status" value="1"/>
</dbReference>
<gene>
    <name evidence="2" type="ORF">CTZ24_21065</name>
    <name evidence="1" type="ORF">Q3404_19230</name>
</gene>
<dbReference type="Pfam" id="PF14552">
    <property type="entry name" value="Tautomerase_2"/>
    <property type="match status" value="1"/>
</dbReference>
<dbReference type="SUPFAM" id="SSF55331">
    <property type="entry name" value="Tautomerase/MIF"/>
    <property type="match status" value="1"/>
</dbReference>
<dbReference type="PANTHER" id="PTHR38460">
    <property type="entry name" value="TAUTOMERASE YOLI-RELATED"/>
    <property type="match status" value="1"/>
</dbReference>
<dbReference type="RefSeq" id="WP_208726245.1">
    <property type="nucleotide sequence ID" value="NZ_CP024637.1"/>
</dbReference>
<organism evidence="2 3">
    <name type="scientific">Pantoea phytobeneficialis</name>
    <dbReference type="NCBI Taxonomy" id="2052056"/>
    <lineage>
        <taxon>Bacteria</taxon>
        <taxon>Pseudomonadati</taxon>
        <taxon>Pseudomonadota</taxon>
        <taxon>Gammaproteobacteria</taxon>
        <taxon>Enterobacterales</taxon>
        <taxon>Erwiniaceae</taxon>
        <taxon>Pantoea</taxon>
    </lineage>
</organism>
<dbReference type="InterPro" id="IPR037479">
    <property type="entry name" value="Tauto_MSAD"/>
</dbReference>
<name>A0AAP9H9V4_9GAMM</name>
<dbReference type="EMBL" id="CP024637">
    <property type="protein sequence ID" value="QGR08956.1"/>
    <property type="molecule type" value="Genomic_DNA"/>
</dbReference>
<evidence type="ECO:0000313" key="4">
    <source>
        <dbReference type="Proteomes" id="UP001171299"/>
    </source>
</evidence>
<reference evidence="3" key="1">
    <citation type="submission" date="2017-11" db="EMBL/GenBank/DDBJ databases">
        <title>Genome sequence of Pantoea sp. MSR2.</title>
        <authorList>
            <person name="Nascimento F.X."/>
        </authorList>
    </citation>
    <scope>NUCLEOTIDE SEQUENCE [LARGE SCALE GENOMIC DNA]</scope>
    <source>
        <strain evidence="3">MSR2</strain>
        <plasmid evidence="3">pmsr2a</plasmid>
    </source>
</reference>
<reference evidence="2" key="2">
    <citation type="journal article" date="2020" name="Environ. Microbiol.">
        <title>The extreme plant-growth-promoting properties of Pantoea phytobeneficialis MSR2 revealed by functional and genomic analysis.</title>
        <authorList>
            <person name="Nascimento F.X."/>
            <person name="Hernandez A.G."/>
            <person name="Glick B.R."/>
            <person name="Rossi M.J."/>
        </authorList>
    </citation>
    <scope>NUCLEOTIDE SEQUENCE</scope>
    <source>
        <strain evidence="2">MSR2</strain>
    </source>
</reference>
<reference evidence="1" key="3">
    <citation type="submission" date="2023-07" db="EMBL/GenBank/DDBJ databases">
        <title>The extreme plant-growth-promoting properties of Pantoea phytobeneficialis PF55 revealed by functional and genomic analysis.</title>
        <authorList>
            <person name="Nascimento F.X."/>
            <person name="Marcio R.J."/>
        </authorList>
    </citation>
    <scope>NUCLEOTIDE SEQUENCE</scope>
    <source>
        <strain evidence="1">PF55</strain>
    </source>
</reference>
<protein>
    <submittedName>
        <fullName evidence="2">Tautomerase family protein</fullName>
    </submittedName>
</protein>
<keyword evidence="2" id="KW-0614">Plasmid</keyword>
<evidence type="ECO:0000313" key="2">
    <source>
        <dbReference type="EMBL" id="QGR08956.1"/>
    </source>
</evidence>
<accession>A0AAP9H9V4</accession>
<dbReference type="Gene3D" id="3.30.429.10">
    <property type="entry name" value="Macrophage Migration Inhibitory Factor"/>
    <property type="match status" value="1"/>
</dbReference>
<proteinExistence type="predicted"/>
<geneLocation type="plasmid" evidence="2">
    <name>pMSR2A</name>
</geneLocation>
<keyword evidence="4" id="KW-1185">Reference proteome</keyword>
<evidence type="ECO:0000313" key="3">
    <source>
        <dbReference type="Proteomes" id="UP000424872"/>
    </source>
</evidence>